<organism evidence="2 3">
    <name type="scientific">[Clostridium] methylpentosum DSM 5476</name>
    <dbReference type="NCBI Taxonomy" id="537013"/>
    <lineage>
        <taxon>Bacteria</taxon>
        <taxon>Bacillati</taxon>
        <taxon>Bacillota</taxon>
        <taxon>Clostridia</taxon>
        <taxon>Eubacteriales</taxon>
        <taxon>Oscillospiraceae</taxon>
        <taxon>Oscillospiraceae incertae sedis</taxon>
    </lineage>
</organism>
<sequence>MILMKSRLEQLLDELLRQIDIPAMEQAMSKQYKSQIRRRWELPADYWMLLERCCGLRTVWSNDTYEALELWGLDTLVKGQEGYAYNPVEQKVIKDWDEHLVVIASDAGDPYCLDLRRNDTAVFWAEHGAGTWDFQPAFDCLEDFLESVLDVPKTQEYETAYPYHYIRLIVTGISDTKKALVFLKQHFGDSSFQQTKDRLKELPLLIYSGLDTGTAPLENSLDRWGLMYEKQQISLEKFLEDQAYIRNL</sequence>
<evidence type="ECO:0000313" key="2">
    <source>
        <dbReference type="EMBL" id="EEG31052.1"/>
    </source>
</evidence>
<dbReference type="AlphaFoldDB" id="C0EBZ1"/>
<gene>
    <name evidence="2" type="ORF">CLOSTMETH_01359</name>
</gene>
<comment type="caution">
    <text evidence="2">The sequence shown here is derived from an EMBL/GenBank/DDBJ whole genome shotgun (WGS) entry which is preliminary data.</text>
</comment>
<dbReference type="EMBL" id="ACEC01000045">
    <property type="protein sequence ID" value="EEG31052.1"/>
    <property type="molecule type" value="Genomic_DNA"/>
</dbReference>
<dbReference type="STRING" id="537013.CLOSTMETH_01359"/>
<dbReference type="Pfam" id="PF09346">
    <property type="entry name" value="SMI1_KNR4"/>
    <property type="match status" value="1"/>
</dbReference>
<dbReference type="HOGENOM" id="CLU_1093271_0_0_9"/>
<dbReference type="eggNOG" id="ENOG502ZBFK">
    <property type="taxonomic scope" value="Bacteria"/>
</dbReference>
<keyword evidence="3" id="KW-1185">Reference proteome</keyword>
<dbReference type="InterPro" id="IPR037883">
    <property type="entry name" value="Knr4/Smi1-like_sf"/>
</dbReference>
<name>C0EBZ1_9FIRM</name>
<evidence type="ECO:0000259" key="1">
    <source>
        <dbReference type="Pfam" id="PF09346"/>
    </source>
</evidence>
<protein>
    <recommendedName>
        <fullName evidence="1">Knr4/Smi1-like domain-containing protein</fullName>
    </recommendedName>
</protein>
<accession>C0EBZ1</accession>
<reference evidence="2 3" key="1">
    <citation type="submission" date="2009-01" db="EMBL/GenBank/DDBJ databases">
        <authorList>
            <person name="Fulton L."/>
            <person name="Clifton S."/>
            <person name="Fulton B."/>
            <person name="Xu J."/>
            <person name="Minx P."/>
            <person name="Pepin K.H."/>
            <person name="Johnson M."/>
            <person name="Bhonagiri V."/>
            <person name="Nash W.E."/>
            <person name="Mardis E.R."/>
            <person name="Wilson R.K."/>
        </authorList>
    </citation>
    <scope>NUCLEOTIDE SEQUENCE [LARGE SCALE GENOMIC DNA]</scope>
    <source>
        <strain evidence="2 3">DSM 5476</strain>
    </source>
</reference>
<dbReference type="SUPFAM" id="SSF160631">
    <property type="entry name" value="SMI1/KNR4-like"/>
    <property type="match status" value="1"/>
</dbReference>
<evidence type="ECO:0000313" key="3">
    <source>
        <dbReference type="Proteomes" id="UP000003340"/>
    </source>
</evidence>
<dbReference type="InterPro" id="IPR018958">
    <property type="entry name" value="Knr4/Smi1-like_dom"/>
</dbReference>
<reference evidence="2 3" key="2">
    <citation type="submission" date="2009-02" db="EMBL/GenBank/DDBJ databases">
        <title>Draft genome sequence of Clostridium methylpentosum (DSM 5476).</title>
        <authorList>
            <person name="Sudarsanam P."/>
            <person name="Ley R."/>
            <person name="Guruge J."/>
            <person name="Turnbaugh P.J."/>
            <person name="Mahowald M."/>
            <person name="Liep D."/>
            <person name="Gordon J."/>
        </authorList>
    </citation>
    <scope>NUCLEOTIDE SEQUENCE [LARGE SCALE GENOMIC DNA]</scope>
    <source>
        <strain evidence="2 3">DSM 5476</strain>
    </source>
</reference>
<dbReference type="Proteomes" id="UP000003340">
    <property type="component" value="Unassembled WGS sequence"/>
</dbReference>
<dbReference type="Gene3D" id="3.40.1580.10">
    <property type="entry name" value="SMI1/KNR4-like"/>
    <property type="match status" value="1"/>
</dbReference>
<proteinExistence type="predicted"/>
<feature type="domain" description="Knr4/Smi1-like" evidence="1">
    <location>
        <begin position="40"/>
        <end position="146"/>
    </location>
</feature>